<feature type="transmembrane region" description="Helical" evidence="1">
    <location>
        <begin position="34"/>
        <end position="54"/>
    </location>
</feature>
<gene>
    <name evidence="2" type="ORF">NDM98_12950</name>
</gene>
<name>A0ABT0XKF3_9BACI</name>
<evidence type="ECO:0008006" key="4">
    <source>
        <dbReference type="Google" id="ProtNLM"/>
    </source>
</evidence>
<dbReference type="RefSeq" id="WP_251608276.1">
    <property type="nucleotide sequence ID" value="NZ_JAMQJY010000001.1"/>
</dbReference>
<evidence type="ECO:0000313" key="2">
    <source>
        <dbReference type="EMBL" id="MCM2676312.1"/>
    </source>
</evidence>
<evidence type="ECO:0000256" key="1">
    <source>
        <dbReference type="SAM" id="Phobius"/>
    </source>
</evidence>
<keyword evidence="1" id="KW-0472">Membrane</keyword>
<proteinExistence type="predicted"/>
<dbReference type="EMBL" id="JAMQJY010000001">
    <property type="protein sequence ID" value="MCM2676312.1"/>
    <property type="molecule type" value="Genomic_DNA"/>
</dbReference>
<keyword evidence="1" id="KW-0812">Transmembrane</keyword>
<keyword evidence="3" id="KW-1185">Reference proteome</keyword>
<evidence type="ECO:0000313" key="3">
    <source>
        <dbReference type="Proteomes" id="UP001203665"/>
    </source>
</evidence>
<organism evidence="2 3">
    <name type="scientific">Alkalicoccobacillus plakortidis</name>
    <dbReference type="NCBI Taxonomy" id="444060"/>
    <lineage>
        <taxon>Bacteria</taxon>
        <taxon>Bacillati</taxon>
        <taxon>Bacillota</taxon>
        <taxon>Bacilli</taxon>
        <taxon>Bacillales</taxon>
        <taxon>Bacillaceae</taxon>
        <taxon>Alkalicoccobacillus</taxon>
    </lineage>
</organism>
<reference evidence="2" key="1">
    <citation type="submission" date="2022-06" db="EMBL/GenBank/DDBJ databases">
        <title>Alkalicoccobacillus porphyridii sp. nov., isolated from a marine red alga, Porphyridium purpureum and reclassification of Shouchella plakortidis and Shouchella gibsonii as Alkalicoccobacillus plakortidis comb. nov. and Alkalicoccobacillus gibsonii comb. nov.</title>
        <authorList>
            <person name="Kim K.H."/>
            <person name="Lee J.K."/>
            <person name="Han D.M."/>
            <person name="Baek J.H."/>
            <person name="Jeon C.O."/>
        </authorList>
    </citation>
    <scope>NUCLEOTIDE SEQUENCE</scope>
    <source>
        <strain evidence="2">DSM 19153</strain>
    </source>
</reference>
<accession>A0ABT0XKF3</accession>
<comment type="caution">
    <text evidence="2">The sequence shown here is derived from an EMBL/GenBank/DDBJ whole genome shotgun (WGS) entry which is preliminary data.</text>
</comment>
<sequence length="67" mass="7655">MKNLFLMLFFLFFGIVGGYLVPLFLHDISNFPIELPVCVLLGMVLSMQILNYMTQSGLLEKITKKIT</sequence>
<keyword evidence="1" id="KW-1133">Transmembrane helix</keyword>
<dbReference type="Proteomes" id="UP001203665">
    <property type="component" value="Unassembled WGS sequence"/>
</dbReference>
<protein>
    <recommendedName>
        <fullName evidence="4">XapX domain-containing protein</fullName>
    </recommendedName>
</protein>